<feature type="domain" description="Helicase C-terminal" evidence="7">
    <location>
        <begin position="342"/>
        <end position="498"/>
    </location>
</feature>
<dbReference type="Gene3D" id="1.20.272.40">
    <property type="match status" value="1"/>
</dbReference>
<dbReference type="InterPro" id="IPR055206">
    <property type="entry name" value="DEXQc_SUV3"/>
</dbReference>
<evidence type="ECO:0000256" key="1">
    <source>
        <dbReference type="ARBA" id="ARBA00022741"/>
    </source>
</evidence>
<dbReference type="SMART" id="SM00487">
    <property type="entry name" value="DEXDc"/>
    <property type="match status" value="1"/>
</dbReference>
<feature type="compositionally biased region" description="Basic residues" evidence="5">
    <location>
        <begin position="646"/>
        <end position="662"/>
    </location>
</feature>
<dbReference type="SMART" id="SM00382">
    <property type="entry name" value="AAA"/>
    <property type="match status" value="1"/>
</dbReference>
<dbReference type="InterPro" id="IPR014001">
    <property type="entry name" value="Helicase_ATP-bd"/>
</dbReference>
<dbReference type="Pfam" id="PF18147">
    <property type="entry name" value="Suv3_C_1"/>
    <property type="match status" value="1"/>
</dbReference>
<dbReference type="InterPro" id="IPR022192">
    <property type="entry name" value="SUV3_C"/>
</dbReference>
<protein>
    <submittedName>
        <fullName evidence="8">RNA helicase</fullName>
    </submittedName>
</protein>
<dbReference type="Pfam" id="PF12513">
    <property type="entry name" value="SUV3_C"/>
    <property type="match status" value="1"/>
</dbReference>
<dbReference type="EMBL" id="WTVQ01000010">
    <property type="protein sequence ID" value="NMG74683.1"/>
    <property type="molecule type" value="Genomic_DNA"/>
</dbReference>
<evidence type="ECO:0000256" key="5">
    <source>
        <dbReference type="SAM" id="MobiDB-lite"/>
    </source>
</evidence>
<evidence type="ECO:0000256" key="4">
    <source>
        <dbReference type="ARBA" id="ARBA00022840"/>
    </source>
</evidence>
<feature type="compositionally biased region" description="Basic and acidic residues" evidence="5">
    <location>
        <begin position="670"/>
        <end position="682"/>
    </location>
</feature>
<feature type="region of interest" description="Disordered" evidence="5">
    <location>
        <begin position="643"/>
        <end position="682"/>
    </location>
</feature>
<accession>A0ABX1Q9N2</accession>
<dbReference type="Pfam" id="PF22527">
    <property type="entry name" value="DEXQc_Suv3"/>
    <property type="match status" value="1"/>
</dbReference>
<keyword evidence="2" id="KW-0378">Hydrolase</keyword>
<sequence>MDENFFIDPEAVVPAGENPEGDDALLDVARELHAYLQGFNARLVHNEGAVAVEVAGEVDADGRRYPFRLVPERCVLARVQKWRKLTADRHLALVRERLHAASVAEFEADVRGFVASVLRRAHAEGLDGARFLRALETGKELASRRFQIVEDRLAEAAARRRVETQAEAARGTVKLTRYPESFETAFMMRRRFIAILGPTNSGKTHQAMEALAQAASGVYLAPLRLLALENYERLADRGVAVSLVTGEERRITPGATHVASTIEMLDTSRPVDVAVIDEIQMLEDLERGSAWTAAVCGAAAKTVYLLGALSARPAVESLAERLGCELEVKTLKRKSPLEMAPSAVGSIGQLRRGDAVIAFSRRDVLNWAANIAEAGLRVATIYGNLSPEVRRAQAQRFRDGDADIVVATDAIGMGLNLPVARAVFTTAKKFDGISEDLLPPWLTHQIAGRAGRFGLHEAGLVAGFDEHTHRIIGRLMKTPADPLSNRGFYVTPSLHHLKSIAAATGERALARLLELFSRNIDLTDDFFLPGDLSEQTERAKWLDALPLSLEHRFTLSLVPVSTRVETLRQAWEGWARALSKERSSHLSIEPIGDARYALQAAEDACKKYSAYAWLGYRLPDYFPDAEAAVALARSMSETVDEMLARQHGRRRDAKRGPGRRGQVRGGAAPRGDRRDGRSRTGR</sequence>
<keyword evidence="3 8" id="KW-0347">Helicase</keyword>
<evidence type="ECO:0000256" key="3">
    <source>
        <dbReference type="ARBA" id="ARBA00022806"/>
    </source>
</evidence>
<organism evidence="8 9">
    <name type="scientific">Aromatoleum diolicum</name>
    <dbReference type="NCBI Taxonomy" id="75796"/>
    <lineage>
        <taxon>Bacteria</taxon>
        <taxon>Pseudomonadati</taxon>
        <taxon>Pseudomonadota</taxon>
        <taxon>Betaproteobacteria</taxon>
        <taxon>Rhodocyclales</taxon>
        <taxon>Rhodocyclaceae</taxon>
        <taxon>Aromatoleum</taxon>
    </lineage>
</organism>
<keyword evidence="1" id="KW-0547">Nucleotide-binding</keyword>
<dbReference type="Gene3D" id="1.20.58.1080">
    <property type="match status" value="1"/>
</dbReference>
<dbReference type="InterPro" id="IPR001650">
    <property type="entry name" value="Helicase_C-like"/>
</dbReference>
<dbReference type="PANTHER" id="PTHR12131">
    <property type="entry name" value="ATP-DEPENDENT RNA AND DNA HELICASE"/>
    <property type="match status" value="1"/>
</dbReference>
<reference evidence="8 9" key="1">
    <citation type="submission" date="2019-12" db="EMBL/GenBank/DDBJ databases">
        <title>Comparative genomics gives insights into the taxonomy of the Azoarcus-Aromatoleum group and reveals separate origins of nif in the plant-associated Azoarcus and non-plant-associated Aromatoleum sub-groups.</title>
        <authorList>
            <person name="Lafos M."/>
            <person name="Maluk M."/>
            <person name="Batista M."/>
            <person name="Junghare M."/>
            <person name="Carmona M."/>
            <person name="Faoro H."/>
            <person name="Cruz L.M."/>
            <person name="Battistoni F."/>
            <person name="De Souza E."/>
            <person name="Pedrosa F."/>
            <person name="Chen W.-M."/>
            <person name="Poole P.S."/>
            <person name="Dixon R.A."/>
            <person name="James E.K."/>
        </authorList>
    </citation>
    <scope>NUCLEOTIDE SEQUENCE [LARGE SCALE GENOMIC DNA]</scope>
    <source>
        <strain evidence="8 9">22Lin</strain>
    </source>
</reference>
<dbReference type="RefSeq" id="WP_169259835.1">
    <property type="nucleotide sequence ID" value="NZ_WTVQ01000010.1"/>
</dbReference>
<evidence type="ECO:0000256" key="2">
    <source>
        <dbReference type="ARBA" id="ARBA00022801"/>
    </source>
</evidence>
<dbReference type="Proteomes" id="UP000648984">
    <property type="component" value="Unassembled WGS sequence"/>
</dbReference>
<dbReference type="InterPro" id="IPR027417">
    <property type="entry name" value="P-loop_NTPase"/>
</dbReference>
<keyword evidence="9" id="KW-1185">Reference proteome</keyword>
<name>A0ABX1Q9N2_9RHOO</name>
<dbReference type="PROSITE" id="PS51192">
    <property type="entry name" value="HELICASE_ATP_BIND_1"/>
    <property type="match status" value="1"/>
</dbReference>
<dbReference type="SMART" id="SM00490">
    <property type="entry name" value="HELICc"/>
    <property type="match status" value="1"/>
</dbReference>
<evidence type="ECO:0000259" key="7">
    <source>
        <dbReference type="PROSITE" id="PS51194"/>
    </source>
</evidence>
<dbReference type="InterPro" id="IPR050699">
    <property type="entry name" value="RNA-DNA_Helicase"/>
</dbReference>
<proteinExistence type="predicted"/>
<dbReference type="InterPro" id="IPR003593">
    <property type="entry name" value="AAA+_ATPase"/>
</dbReference>
<evidence type="ECO:0000259" key="6">
    <source>
        <dbReference type="PROSITE" id="PS51192"/>
    </source>
</evidence>
<comment type="caution">
    <text evidence="8">The sequence shown here is derived from an EMBL/GenBank/DDBJ whole genome shotgun (WGS) entry which is preliminary data.</text>
</comment>
<dbReference type="GO" id="GO:0004386">
    <property type="term" value="F:helicase activity"/>
    <property type="evidence" value="ECO:0007669"/>
    <property type="project" value="UniProtKB-KW"/>
</dbReference>
<dbReference type="PROSITE" id="PS51194">
    <property type="entry name" value="HELICASE_CTER"/>
    <property type="match status" value="1"/>
</dbReference>
<dbReference type="Gene3D" id="3.40.50.300">
    <property type="entry name" value="P-loop containing nucleotide triphosphate hydrolases"/>
    <property type="match status" value="2"/>
</dbReference>
<dbReference type="SUPFAM" id="SSF52540">
    <property type="entry name" value="P-loop containing nucleoside triphosphate hydrolases"/>
    <property type="match status" value="1"/>
</dbReference>
<dbReference type="InterPro" id="IPR041082">
    <property type="entry name" value="Suv3_C_1"/>
</dbReference>
<dbReference type="PANTHER" id="PTHR12131:SF1">
    <property type="entry name" value="ATP-DEPENDENT RNA HELICASE SUPV3L1, MITOCHONDRIAL-RELATED"/>
    <property type="match status" value="1"/>
</dbReference>
<evidence type="ECO:0000313" key="8">
    <source>
        <dbReference type="EMBL" id="NMG74683.1"/>
    </source>
</evidence>
<feature type="domain" description="Helicase ATP-binding" evidence="6">
    <location>
        <begin position="184"/>
        <end position="331"/>
    </location>
</feature>
<evidence type="ECO:0000313" key="9">
    <source>
        <dbReference type="Proteomes" id="UP000648984"/>
    </source>
</evidence>
<gene>
    <name evidence="8" type="ORF">GPA25_07900</name>
</gene>
<dbReference type="Pfam" id="PF00271">
    <property type="entry name" value="Helicase_C"/>
    <property type="match status" value="1"/>
</dbReference>
<keyword evidence="4" id="KW-0067">ATP-binding</keyword>